<feature type="compositionally biased region" description="Polar residues" evidence="1">
    <location>
        <begin position="1"/>
        <end position="10"/>
    </location>
</feature>
<keyword evidence="2" id="KW-1133">Transmembrane helix</keyword>
<dbReference type="AlphaFoldDB" id="A0A7H8QHS3"/>
<dbReference type="InterPro" id="IPR019595">
    <property type="entry name" value="DUF2470"/>
</dbReference>
<keyword evidence="5" id="KW-1185">Reference proteome</keyword>
<evidence type="ECO:0000259" key="3">
    <source>
        <dbReference type="Pfam" id="PF10615"/>
    </source>
</evidence>
<dbReference type="PANTHER" id="PTHR37783">
    <property type="entry name" value="MEMBRANE PROTEIN, PUTATIVE (AFU_ORTHOLOGUE AFUA_1G04315)-RELATED"/>
    <property type="match status" value="1"/>
</dbReference>
<protein>
    <recommendedName>
        <fullName evidence="3">DUF2470 domain-containing protein</fullName>
    </recommendedName>
</protein>
<feature type="region of interest" description="Disordered" evidence="1">
    <location>
        <begin position="1"/>
        <end position="24"/>
    </location>
</feature>
<keyword evidence="2" id="KW-0472">Membrane</keyword>
<name>A0A7H8QHS3_TALRU</name>
<evidence type="ECO:0000313" key="5">
    <source>
        <dbReference type="Proteomes" id="UP000509510"/>
    </source>
</evidence>
<feature type="transmembrane region" description="Helical" evidence="2">
    <location>
        <begin position="135"/>
        <end position="152"/>
    </location>
</feature>
<evidence type="ECO:0000256" key="1">
    <source>
        <dbReference type="SAM" id="MobiDB-lite"/>
    </source>
</evidence>
<evidence type="ECO:0000256" key="2">
    <source>
        <dbReference type="SAM" id="Phobius"/>
    </source>
</evidence>
<reference evidence="5" key="1">
    <citation type="submission" date="2020-06" db="EMBL/GenBank/DDBJ databases">
        <title>A chromosome-scale genome assembly of Talaromyces rugulosus W13939.</title>
        <authorList>
            <person name="Wang B."/>
            <person name="Guo L."/>
            <person name="Ye K."/>
            <person name="Wang L."/>
        </authorList>
    </citation>
    <scope>NUCLEOTIDE SEQUENCE [LARGE SCALE GENOMIC DNA]</scope>
    <source>
        <strain evidence="5">W13939</strain>
    </source>
</reference>
<dbReference type="RefSeq" id="XP_035339625.1">
    <property type="nucleotide sequence ID" value="XM_035483732.1"/>
</dbReference>
<proteinExistence type="predicted"/>
<feature type="domain" description="DUF2470" evidence="3">
    <location>
        <begin position="31"/>
        <end position="113"/>
    </location>
</feature>
<sequence length="258" mass="29170">MANTSVDSPQPQNPLGAGNAQNAEQHRLRQQQICAHMNADHQETLGFFLKVYCRVSAKEAKSAELEEIRLSGMTITTTTSTCPPATAQKTHYFVPFEPELSSISEVRQQVVKMHHHCLKTLGRSDITITEYRPPTGFPAVLFTTCLLTFAAFSRRANFQEGSSLYSLVLRHVPSFAVFCYTIQPLLITLMVAIHLSEALYMWVYRLKPHNIAFGSRLWLCWFVNDFIEGYTAMQRFDAVVAEEMAKKAQHAPKKKPSN</sequence>
<dbReference type="KEGG" id="trg:TRUGW13939_00525"/>
<keyword evidence="2" id="KW-0812">Transmembrane</keyword>
<organism evidence="4 5">
    <name type="scientific">Talaromyces rugulosus</name>
    <name type="common">Penicillium rugulosum</name>
    <dbReference type="NCBI Taxonomy" id="121627"/>
    <lineage>
        <taxon>Eukaryota</taxon>
        <taxon>Fungi</taxon>
        <taxon>Dikarya</taxon>
        <taxon>Ascomycota</taxon>
        <taxon>Pezizomycotina</taxon>
        <taxon>Eurotiomycetes</taxon>
        <taxon>Eurotiomycetidae</taxon>
        <taxon>Eurotiales</taxon>
        <taxon>Trichocomaceae</taxon>
        <taxon>Talaromyces</taxon>
        <taxon>Talaromyces sect. Islandici</taxon>
    </lineage>
</organism>
<dbReference type="Gene3D" id="3.20.180.10">
    <property type="entry name" value="PNP-oxidase-like"/>
    <property type="match status" value="1"/>
</dbReference>
<dbReference type="InterPro" id="IPR037119">
    <property type="entry name" value="Haem_oxidase_HugZ-like_sf"/>
</dbReference>
<gene>
    <name evidence="4" type="ORF">TRUGW13939_00525</name>
</gene>
<dbReference type="OrthoDB" id="5553410at2759"/>
<dbReference type="Proteomes" id="UP000509510">
    <property type="component" value="Chromosome I"/>
</dbReference>
<dbReference type="Pfam" id="PF10615">
    <property type="entry name" value="DUF2470"/>
    <property type="match status" value="1"/>
</dbReference>
<feature type="transmembrane region" description="Helical" evidence="2">
    <location>
        <begin position="172"/>
        <end position="195"/>
    </location>
</feature>
<dbReference type="PANTHER" id="PTHR37783:SF1">
    <property type="entry name" value="MEMBRANE PROTEIN, PUTATIVE (AFU_ORTHOLOGUE AFUA_1G04315)-RELATED"/>
    <property type="match status" value="1"/>
</dbReference>
<evidence type="ECO:0000313" key="4">
    <source>
        <dbReference type="EMBL" id="QKX53446.1"/>
    </source>
</evidence>
<dbReference type="EMBL" id="CP055898">
    <property type="protein sequence ID" value="QKX53446.1"/>
    <property type="molecule type" value="Genomic_DNA"/>
</dbReference>
<accession>A0A7H8QHS3</accession>
<dbReference type="GeneID" id="55988038"/>